<dbReference type="InterPro" id="IPR011528">
    <property type="entry name" value="NERD"/>
</dbReference>
<name>A0A543IDE0_9ACTN</name>
<dbReference type="Pfam" id="PF08378">
    <property type="entry name" value="NERD"/>
    <property type="match status" value="1"/>
</dbReference>
<evidence type="ECO:0000259" key="2">
    <source>
        <dbReference type="Pfam" id="PF08378"/>
    </source>
</evidence>
<evidence type="ECO:0000313" key="3">
    <source>
        <dbReference type="EMBL" id="TQM68593.1"/>
    </source>
</evidence>
<dbReference type="Proteomes" id="UP000316706">
    <property type="component" value="Unassembled WGS sequence"/>
</dbReference>
<gene>
    <name evidence="3" type="ORF">FHX41_2243</name>
</gene>
<reference evidence="3 4" key="1">
    <citation type="submission" date="2019-06" db="EMBL/GenBank/DDBJ databases">
        <title>Sequencing the genomes of 1000 actinobacteria strains.</title>
        <authorList>
            <person name="Klenk H.-P."/>
        </authorList>
    </citation>
    <scope>NUCLEOTIDE SEQUENCE [LARGE SCALE GENOMIC DNA]</scope>
    <source>
        <strain evidence="3 4">DSM 45043</strain>
    </source>
</reference>
<feature type="domain" description="NERD" evidence="2">
    <location>
        <begin position="85"/>
        <end position="172"/>
    </location>
</feature>
<keyword evidence="1" id="KW-1133">Transmembrane helix</keyword>
<keyword evidence="4" id="KW-1185">Reference proteome</keyword>
<keyword evidence="1" id="KW-0812">Transmembrane</keyword>
<dbReference type="EMBL" id="VFPO01000001">
    <property type="protein sequence ID" value="TQM68593.1"/>
    <property type="molecule type" value="Genomic_DNA"/>
</dbReference>
<proteinExistence type="predicted"/>
<keyword evidence="1" id="KW-0472">Membrane</keyword>
<protein>
    <recommendedName>
        <fullName evidence="2">NERD domain-containing protein</fullName>
    </recommendedName>
</protein>
<evidence type="ECO:0000256" key="1">
    <source>
        <dbReference type="SAM" id="Phobius"/>
    </source>
</evidence>
<dbReference type="RefSeq" id="WP_246077276.1">
    <property type="nucleotide sequence ID" value="NZ_VFPO01000001.1"/>
</dbReference>
<sequence length="256" mass="27975">MIGSSIYLRDRAAFTGGSPQAVYEELWQRGRKGRLRTRAILSGATLLLCGMLVNAVFGIAMALLVAAADAFVHWRVYQASSVWRRGLRGDERMNRLLRYTLERRGHRVLYGRVVPGHGQIDQLVFGPGGLWLIHNEAWHPDTEIAQYGGKLFVDDRTPTKFVRELTARADAAADLISRVAEVPVKVTPVLAVHGGKIAKAPFAADGIVFAPPLKLIRWMSRNPTGDYSPEEVEAIARAAVHALPIGGRLTPPAAAA</sequence>
<evidence type="ECO:0000313" key="4">
    <source>
        <dbReference type="Proteomes" id="UP000316706"/>
    </source>
</evidence>
<comment type="caution">
    <text evidence="3">The sequence shown here is derived from an EMBL/GenBank/DDBJ whole genome shotgun (WGS) entry which is preliminary data.</text>
</comment>
<feature type="transmembrane region" description="Helical" evidence="1">
    <location>
        <begin position="39"/>
        <end position="68"/>
    </location>
</feature>
<dbReference type="AlphaFoldDB" id="A0A543IDE0"/>
<organism evidence="3 4">
    <name type="scientific">Actinomadura hallensis</name>
    <dbReference type="NCBI Taxonomy" id="337895"/>
    <lineage>
        <taxon>Bacteria</taxon>
        <taxon>Bacillati</taxon>
        <taxon>Actinomycetota</taxon>
        <taxon>Actinomycetes</taxon>
        <taxon>Streptosporangiales</taxon>
        <taxon>Thermomonosporaceae</taxon>
        <taxon>Actinomadura</taxon>
    </lineage>
</organism>
<accession>A0A543IDE0</accession>